<dbReference type="GO" id="GO:0016020">
    <property type="term" value="C:membrane"/>
    <property type="evidence" value="ECO:0007669"/>
    <property type="project" value="UniProtKB-SubCell"/>
</dbReference>
<evidence type="ECO:0000256" key="2">
    <source>
        <dbReference type="ARBA" id="ARBA00022448"/>
    </source>
</evidence>
<keyword evidence="5 7" id="KW-0472">Membrane</keyword>
<keyword evidence="2" id="KW-0813">Transport</keyword>
<feature type="region of interest" description="Disordered" evidence="6">
    <location>
        <begin position="357"/>
        <end position="377"/>
    </location>
</feature>
<dbReference type="Proteomes" id="UP000716446">
    <property type="component" value="Unassembled WGS sequence"/>
</dbReference>
<dbReference type="InterPro" id="IPR036259">
    <property type="entry name" value="MFS_trans_sf"/>
</dbReference>
<dbReference type="Pfam" id="PF07690">
    <property type="entry name" value="MFS_1"/>
    <property type="match status" value="1"/>
</dbReference>
<keyword evidence="9" id="KW-1185">Reference proteome</keyword>
<keyword evidence="4 7" id="KW-1133">Transmembrane helix</keyword>
<evidence type="ECO:0000256" key="1">
    <source>
        <dbReference type="ARBA" id="ARBA00004141"/>
    </source>
</evidence>
<dbReference type="GO" id="GO:0022857">
    <property type="term" value="F:transmembrane transporter activity"/>
    <property type="evidence" value="ECO:0007669"/>
    <property type="project" value="InterPro"/>
</dbReference>
<feature type="transmembrane region" description="Helical" evidence="7">
    <location>
        <begin position="495"/>
        <end position="517"/>
    </location>
</feature>
<protein>
    <recommendedName>
        <fullName evidence="10">MFS general substrate transporter</fullName>
    </recommendedName>
</protein>
<feature type="region of interest" description="Disordered" evidence="6">
    <location>
        <begin position="1"/>
        <end position="32"/>
    </location>
</feature>
<dbReference type="EMBL" id="CAIJEN010000006">
    <property type="protein sequence ID" value="CAD0087844.1"/>
    <property type="molecule type" value="Genomic_DNA"/>
</dbReference>
<accession>A0A9N8JKK8</accession>
<comment type="subcellular location">
    <subcellularLocation>
        <location evidence="1">Membrane</location>
        <topology evidence="1">Multi-pass membrane protein</topology>
    </subcellularLocation>
</comment>
<dbReference type="PANTHER" id="PTHR23504">
    <property type="entry name" value="MAJOR FACILITATOR SUPERFAMILY DOMAIN-CONTAINING PROTEIN 10"/>
    <property type="match status" value="1"/>
</dbReference>
<evidence type="ECO:0000313" key="8">
    <source>
        <dbReference type="EMBL" id="CAD0087844.1"/>
    </source>
</evidence>
<evidence type="ECO:0000256" key="7">
    <source>
        <dbReference type="SAM" id="Phobius"/>
    </source>
</evidence>
<keyword evidence="3 7" id="KW-0812">Transmembrane</keyword>
<feature type="compositionally biased region" description="Basic and acidic residues" evidence="6">
    <location>
        <begin position="49"/>
        <end position="64"/>
    </location>
</feature>
<dbReference type="SUPFAM" id="SSF103473">
    <property type="entry name" value="MFS general substrate transporter"/>
    <property type="match status" value="1"/>
</dbReference>
<dbReference type="PANTHER" id="PTHR23504:SF6">
    <property type="entry name" value="MULTIDRUG TRANSPORTER, PUTATIVE (AFU_ORTHOLOGUE AFUA_4G08740)-RELATED"/>
    <property type="match status" value="1"/>
</dbReference>
<evidence type="ECO:0000256" key="3">
    <source>
        <dbReference type="ARBA" id="ARBA00022692"/>
    </source>
</evidence>
<reference evidence="8" key="1">
    <citation type="submission" date="2020-06" db="EMBL/GenBank/DDBJ databases">
        <authorList>
            <person name="Onetto C."/>
        </authorList>
    </citation>
    <scope>NUCLEOTIDE SEQUENCE</scope>
</reference>
<feature type="region of interest" description="Disordered" evidence="6">
    <location>
        <begin position="44"/>
        <end position="67"/>
    </location>
</feature>
<organism evidence="8 9">
    <name type="scientific">Aureobasidium vineae</name>
    <dbReference type="NCBI Taxonomy" id="2773715"/>
    <lineage>
        <taxon>Eukaryota</taxon>
        <taxon>Fungi</taxon>
        <taxon>Dikarya</taxon>
        <taxon>Ascomycota</taxon>
        <taxon>Pezizomycotina</taxon>
        <taxon>Dothideomycetes</taxon>
        <taxon>Dothideomycetidae</taxon>
        <taxon>Dothideales</taxon>
        <taxon>Saccotheciaceae</taxon>
        <taxon>Aureobasidium</taxon>
    </lineage>
</organism>
<dbReference type="AlphaFoldDB" id="A0A9N8JKK8"/>
<evidence type="ECO:0000256" key="5">
    <source>
        <dbReference type="ARBA" id="ARBA00023136"/>
    </source>
</evidence>
<evidence type="ECO:0000256" key="6">
    <source>
        <dbReference type="SAM" id="MobiDB-lite"/>
    </source>
</evidence>
<feature type="non-terminal residue" evidence="8">
    <location>
        <position position="646"/>
    </location>
</feature>
<evidence type="ECO:0000313" key="9">
    <source>
        <dbReference type="Proteomes" id="UP000716446"/>
    </source>
</evidence>
<feature type="transmembrane region" description="Helical" evidence="7">
    <location>
        <begin position="464"/>
        <end position="483"/>
    </location>
</feature>
<comment type="caution">
    <text evidence="8">The sequence shown here is derived from an EMBL/GenBank/DDBJ whole genome shotgun (WGS) entry which is preliminary data.</text>
</comment>
<feature type="transmembrane region" description="Helical" evidence="7">
    <location>
        <begin position="388"/>
        <end position="417"/>
    </location>
</feature>
<evidence type="ECO:0008006" key="10">
    <source>
        <dbReference type="Google" id="ProtNLM"/>
    </source>
</evidence>
<feature type="transmembrane region" description="Helical" evidence="7">
    <location>
        <begin position="273"/>
        <end position="297"/>
    </location>
</feature>
<dbReference type="Gene3D" id="1.20.1250.20">
    <property type="entry name" value="MFS general substrate transporter like domains"/>
    <property type="match status" value="1"/>
</dbReference>
<evidence type="ECO:0000256" key="4">
    <source>
        <dbReference type="ARBA" id="ARBA00022989"/>
    </source>
</evidence>
<feature type="transmembrane region" description="Helical" evidence="7">
    <location>
        <begin position="529"/>
        <end position="549"/>
    </location>
</feature>
<proteinExistence type="predicted"/>
<feature type="transmembrane region" description="Helical" evidence="7">
    <location>
        <begin position="601"/>
        <end position="623"/>
    </location>
</feature>
<feature type="transmembrane region" description="Helical" evidence="7">
    <location>
        <begin position="231"/>
        <end position="253"/>
    </location>
</feature>
<name>A0A9N8JKK8_9PEZI</name>
<dbReference type="InterPro" id="IPR011701">
    <property type="entry name" value="MFS"/>
</dbReference>
<feature type="transmembrane region" description="Helical" evidence="7">
    <location>
        <begin position="151"/>
        <end position="177"/>
    </location>
</feature>
<sequence>MIGRSHSVDQIRATALPKDHDLNGNVADSSAYAPVEQQALPIEEEEEERMFPDQSPHHMSEKPRPVSWRSLPRKDQLFILTLARLSEPLTQTSLQAYMFYQLRSFDPAAPDSTISYQAGMLQAAFTGAQFCTAVFWGRMADWERMGRKRVILIGLLGTGVGALGFGFSSSFAVALLWRALGGAYPFCAREVDANVELDALDEGESALNGNIGVMRTMISEIIRDKKYQSRAFLLLPMTFNIGVIIGPILGGLLADPAGNYPDSFGSIAWLRKWPYALPNLVSSMFLFLSAMVVLLGLEEVVHVPSRSGSDLLLTCSQSHEMMRDKPDLGLRVGRWIARVVLRLNFDQQYQAISGDEVDPSTMEMHSPTDEPPTPRLPKVRRKLPFSRIWTANVLFTFTAHFLLAGHVGTFNSLWFVFLSTPRYIPHGQTNNGTNPNSSLGVPLDYKPHPPFSWTGGLALPPARIGSALAILGVVGISLQLLLYPRLSFRLGTVTSFRLSLCLFPLAYFLVPFLSLVPTTSTSPAAASGPLLWISIVVVLCIQVTARTFALPATAILINNASPHPSVLGTVHGLGQSASSAARTIGPLLLSYLYGVGLRRGVVGLSWWCMACFAAVGAVAGLFVKDGDGHEIWLEGEKEEEEQNGVP</sequence>
<gene>
    <name evidence="8" type="ORF">AWRI4619_LOCUS4962</name>
</gene>